<evidence type="ECO:0000313" key="2">
    <source>
        <dbReference type="EMBL" id="SHF64124.1"/>
    </source>
</evidence>
<evidence type="ECO:0000259" key="1">
    <source>
        <dbReference type="PROSITE" id="PS51819"/>
    </source>
</evidence>
<proteinExistence type="predicted"/>
<keyword evidence="3" id="KW-1185">Reference proteome</keyword>
<dbReference type="STRING" id="1070870.SAMN05444351_0301"/>
<protein>
    <recommendedName>
        <fullName evidence="1">VOC domain-containing protein</fullName>
    </recommendedName>
</protein>
<dbReference type="AlphaFoldDB" id="A0A1M5DBA0"/>
<dbReference type="PANTHER" id="PTHR33993:SF10">
    <property type="entry name" value="CONSERVED PROTEIN"/>
    <property type="match status" value="1"/>
</dbReference>
<dbReference type="InterPro" id="IPR004360">
    <property type="entry name" value="Glyas_Fos-R_dOase_dom"/>
</dbReference>
<evidence type="ECO:0000313" key="3">
    <source>
        <dbReference type="Proteomes" id="UP000184471"/>
    </source>
</evidence>
<dbReference type="InterPro" id="IPR052164">
    <property type="entry name" value="Anthracycline_SecMetBiosynth"/>
</dbReference>
<sequence>MPTRNTPWPDGTPCWVDYGAADPAAAKEFYGRLFGWDWTADSPEYGGYVNALKGGAQAAGLGPLTGPDDPPAWTTYFATGDAAATCDRIREAGGTVVVEPMAVGPMGTMAIALDPQGNGFGLWQAGTHTGAEVVNEHGAQVWNEAAVDDVPAARAFYGAVFGFSWDEIPDMGGYATFSTDGRPLGGLGPVGPGAPKGWSTCFAVTSADDTVAAVEAAGGKVTHPAEDTEFGRFAVVTDPWGASFSVMQLPPEG</sequence>
<dbReference type="PANTHER" id="PTHR33993">
    <property type="entry name" value="GLYOXALASE-RELATED"/>
    <property type="match status" value="1"/>
</dbReference>
<name>A0A1M5DBA0_9ACTN</name>
<dbReference type="CDD" id="cd07247">
    <property type="entry name" value="SgaA_N_like"/>
    <property type="match status" value="2"/>
</dbReference>
<dbReference type="Proteomes" id="UP000184471">
    <property type="component" value="Unassembled WGS sequence"/>
</dbReference>
<dbReference type="SUPFAM" id="SSF54593">
    <property type="entry name" value="Glyoxalase/Bleomycin resistance protein/Dihydroxybiphenyl dioxygenase"/>
    <property type="match status" value="2"/>
</dbReference>
<dbReference type="Gene3D" id="3.10.180.10">
    <property type="entry name" value="2,3-Dihydroxybiphenyl 1,2-Dioxygenase, domain 1"/>
    <property type="match status" value="2"/>
</dbReference>
<dbReference type="OrthoDB" id="9793039at2"/>
<dbReference type="RefSeq" id="WP_073418126.1">
    <property type="nucleotide sequence ID" value="NZ_FQVX01000001.1"/>
</dbReference>
<gene>
    <name evidence="2" type="ORF">SAMN05444351_0301</name>
</gene>
<dbReference type="EMBL" id="FQVX01000001">
    <property type="protein sequence ID" value="SHF64124.1"/>
    <property type="molecule type" value="Genomic_DNA"/>
</dbReference>
<reference evidence="2 3" key="1">
    <citation type="submission" date="2016-11" db="EMBL/GenBank/DDBJ databases">
        <authorList>
            <person name="Jaros S."/>
            <person name="Januszkiewicz K."/>
            <person name="Wedrychowicz H."/>
        </authorList>
    </citation>
    <scope>NUCLEOTIDE SEQUENCE [LARGE SCALE GENOMIC DNA]</scope>
    <source>
        <strain evidence="2 3">DSM 45408</strain>
    </source>
</reference>
<dbReference type="Pfam" id="PF00903">
    <property type="entry name" value="Glyoxalase"/>
    <property type="match status" value="2"/>
</dbReference>
<dbReference type="InterPro" id="IPR029068">
    <property type="entry name" value="Glyas_Bleomycin-R_OHBP_Dase"/>
</dbReference>
<accession>A0A1M5DBA0</accession>
<dbReference type="PROSITE" id="PS51819">
    <property type="entry name" value="VOC"/>
    <property type="match status" value="2"/>
</dbReference>
<feature type="domain" description="VOC" evidence="1">
    <location>
        <begin position="139"/>
        <end position="249"/>
    </location>
</feature>
<dbReference type="InterPro" id="IPR037523">
    <property type="entry name" value="VOC_core"/>
</dbReference>
<feature type="domain" description="VOC" evidence="1">
    <location>
        <begin position="12"/>
        <end position="125"/>
    </location>
</feature>
<organism evidence="2 3">
    <name type="scientific">Geodermatophilus nigrescens</name>
    <dbReference type="NCBI Taxonomy" id="1070870"/>
    <lineage>
        <taxon>Bacteria</taxon>
        <taxon>Bacillati</taxon>
        <taxon>Actinomycetota</taxon>
        <taxon>Actinomycetes</taxon>
        <taxon>Geodermatophilales</taxon>
        <taxon>Geodermatophilaceae</taxon>
        <taxon>Geodermatophilus</taxon>
    </lineage>
</organism>